<dbReference type="RefSeq" id="WP_190892086.1">
    <property type="nucleotide sequence ID" value="NZ_JACJTE010000009.1"/>
</dbReference>
<comment type="caution">
    <text evidence="1">The sequence shown here is derived from an EMBL/GenBank/DDBJ whole genome shotgun (WGS) entry which is preliminary data.</text>
</comment>
<organism evidence="1 2">
    <name type="scientific">Nostoc linckia FACHB-391</name>
    <dbReference type="NCBI Taxonomy" id="2692906"/>
    <lineage>
        <taxon>Bacteria</taxon>
        <taxon>Bacillati</taxon>
        <taxon>Cyanobacteriota</taxon>
        <taxon>Cyanophyceae</taxon>
        <taxon>Nostocales</taxon>
        <taxon>Nostocaceae</taxon>
        <taxon>Nostoc</taxon>
    </lineage>
</organism>
<dbReference type="Proteomes" id="UP000604661">
    <property type="component" value="Unassembled WGS sequence"/>
</dbReference>
<keyword evidence="2" id="KW-1185">Reference proteome</keyword>
<proteinExistence type="predicted"/>
<dbReference type="EMBL" id="JACJTE010000009">
    <property type="protein sequence ID" value="MBD2561174.1"/>
    <property type="molecule type" value="Genomic_DNA"/>
</dbReference>
<evidence type="ECO:0000313" key="2">
    <source>
        <dbReference type="Proteomes" id="UP000604661"/>
    </source>
</evidence>
<evidence type="ECO:0008006" key="3">
    <source>
        <dbReference type="Google" id="ProtNLM"/>
    </source>
</evidence>
<sequence>MAAGKSWTTSEIIWAKLKAGWNQIFALHLHGTQVEWQGMNLITGYERSNNLSLYIWYQCFL</sequence>
<accession>A0ABR8EWD4</accession>
<name>A0ABR8EWD4_NOSLI</name>
<reference evidence="1 2" key="1">
    <citation type="journal article" date="2020" name="ISME J.">
        <title>Comparative genomics reveals insights into cyanobacterial evolution and habitat adaptation.</title>
        <authorList>
            <person name="Chen M.Y."/>
            <person name="Teng W.K."/>
            <person name="Zhao L."/>
            <person name="Hu C.X."/>
            <person name="Zhou Y.K."/>
            <person name="Han B.P."/>
            <person name="Song L.R."/>
            <person name="Shu W.S."/>
        </authorList>
    </citation>
    <scope>NUCLEOTIDE SEQUENCE [LARGE SCALE GENOMIC DNA]</scope>
    <source>
        <strain evidence="1 2">FACHB-391</strain>
    </source>
</reference>
<evidence type="ECO:0000313" key="1">
    <source>
        <dbReference type="EMBL" id="MBD2561174.1"/>
    </source>
</evidence>
<gene>
    <name evidence="1" type="ORF">H6G95_11205</name>
</gene>
<protein>
    <recommendedName>
        <fullName evidence="3">Transposase</fullName>
    </recommendedName>
</protein>